<dbReference type="EMBL" id="BMMH01000041">
    <property type="protein sequence ID" value="GGL45891.1"/>
    <property type="molecule type" value="Genomic_DNA"/>
</dbReference>
<sequence length="64" mass="7095">MSNNQSTRGARTHNPAGLDLDIPRHRLVVFVGYVRLIGTDLYTAWLTAADISRADLSDADLRKV</sequence>
<reference evidence="1" key="1">
    <citation type="journal article" date="2014" name="Int. J. Syst. Evol. Microbiol.">
        <title>Complete genome sequence of Corynebacterium casei LMG S-19264T (=DSM 44701T), isolated from a smear-ripened cheese.</title>
        <authorList>
            <consortium name="US DOE Joint Genome Institute (JGI-PGF)"/>
            <person name="Walter F."/>
            <person name="Albersmeier A."/>
            <person name="Kalinowski J."/>
            <person name="Ruckert C."/>
        </authorList>
    </citation>
    <scope>NUCLEOTIDE SEQUENCE</scope>
    <source>
        <strain evidence="1">CGMCC 4.3508</strain>
    </source>
</reference>
<gene>
    <name evidence="1" type="ORF">GCM10011588_70840</name>
</gene>
<reference evidence="1" key="2">
    <citation type="submission" date="2020-09" db="EMBL/GenBank/DDBJ databases">
        <authorList>
            <person name="Sun Q."/>
            <person name="Zhou Y."/>
        </authorList>
    </citation>
    <scope>NUCLEOTIDE SEQUENCE</scope>
    <source>
        <strain evidence="1">CGMCC 4.3508</strain>
    </source>
</reference>
<accession>A0A917RZX9</accession>
<dbReference type="Proteomes" id="UP000638263">
    <property type="component" value="Unassembled WGS sequence"/>
</dbReference>
<dbReference type="Pfam" id="PF00805">
    <property type="entry name" value="Pentapeptide"/>
    <property type="match status" value="1"/>
</dbReference>
<dbReference type="AlphaFoldDB" id="A0A917RZX9"/>
<dbReference type="InterPro" id="IPR001646">
    <property type="entry name" value="5peptide_repeat"/>
</dbReference>
<comment type="caution">
    <text evidence="1">The sequence shown here is derived from an EMBL/GenBank/DDBJ whole genome shotgun (WGS) entry which is preliminary data.</text>
</comment>
<proteinExistence type="predicted"/>
<dbReference type="SUPFAM" id="SSF141571">
    <property type="entry name" value="Pentapeptide repeat-like"/>
    <property type="match status" value="1"/>
</dbReference>
<keyword evidence="2" id="KW-1185">Reference proteome</keyword>
<evidence type="ECO:0000313" key="1">
    <source>
        <dbReference type="EMBL" id="GGL45891.1"/>
    </source>
</evidence>
<organism evidence="1 2">
    <name type="scientific">Nocardia jinanensis</name>
    <dbReference type="NCBI Taxonomy" id="382504"/>
    <lineage>
        <taxon>Bacteria</taxon>
        <taxon>Bacillati</taxon>
        <taxon>Actinomycetota</taxon>
        <taxon>Actinomycetes</taxon>
        <taxon>Mycobacteriales</taxon>
        <taxon>Nocardiaceae</taxon>
        <taxon>Nocardia</taxon>
    </lineage>
</organism>
<protein>
    <recommendedName>
        <fullName evidence="3">Pentapeptide repeat-containing protein</fullName>
    </recommendedName>
</protein>
<name>A0A917RZX9_9NOCA</name>
<evidence type="ECO:0000313" key="2">
    <source>
        <dbReference type="Proteomes" id="UP000638263"/>
    </source>
</evidence>
<evidence type="ECO:0008006" key="3">
    <source>
        <dbReference type="Google" id="ProtNLM"/>
    </source>
</evidence>